<dbReference type="EMBL" id="CADCUW010000211">
    <property type="protein sequence ID" value="CAA9408463.1"/>
    <property type="molecule type" value="Genomic_DNA"/>
</dbReference>
<feature type="non-terminal residue" evidence="2">
    <location>
        <position position="137"/>
    </location>
</feature>
<gene>
    <name evidence="2" type="ORF">AVDCRST_MAG01-01-1466</name>
</gene>
<organism evidence="2">
    <name type="scientific">uncultured Rubrobacteraceae bacterium</name>
    <dbReference type="NCBI Taxonomy" id="349277"/>
    <lineage>
        <taxon>Bacteria</taxon>
        <taxon>Bacillati</taxon>
        <taxon>Actinomycetota</taxon>
        <taxon>Rubrobacteria</taxon>
        <taxon>Rubrobacterales</taxon>
        <taxon>Rubrobacteraceae</taxon>
        <taxon>environmental samples</taxon>
    </lineage>
</organism>
<feature type="region of interest" description="Disordered" evidence="1">
    <location>
        <begin position="66"/>
        <end position="137"/>
    </location>
</feature>
<feature type="region of interest" description="Disordered" evidence="1">
    <location>
        <begin position="1"/>
        <end position="41"/>
    </location>
</feature>
<protein>
    <submittedName>
        <fullName evidence="2">Uncharacterized protein</fullName>
    </submittedName>
</protein>
<accession>A0A6J4PB43</accession>
<dbReference type="AlphaFoldDB" id="A0A6J4PB43"/>
<proteinExistence type="predicted"/>
<sequence>GRGGPDLGRPGSRQRGGQLPPALPGRGAARPLAGVARARLPPTTALLWRLRDLRPAGLLRRLRRIPVGPDHGRRDLCPPHRGRRPHGLPARPHGERVASLEGPGMANPPSLGPHAIGLRPRRNPLAPRRPLPGRRRV</sequence>
<evidence type="ECO:0000256" key="1">
    <source>
        <dbReference type="SAM" id="MobiDB-lite"/>
    </source>
</evidence>
<evidence type="ECO:0000313" key="2">
    <source>
        <dbReference type="EMBL" id="CAA9408463.1"/>
    </source>
</evidence>
<feature type="non-terminal residue" evidence="2">
    <location>
        <position position="1"/>
    </location>
</feature>
<feature type="compositionally biased region" description="Low complexity" evidence="1">
    <location>
        <begin position="15"/>
        <end position="41"/>
    </location>
</feature>
<reference evidence="2" key="1">
    <citation type="submission" date="2020-02" db="EMBL/GenBank/DDBJ databases">
        <authorList>
            <person name="Meier V. D."/>
        </authorList>
    </citation>
    <scope>NUCLEOTIDE SEQUENCE</scope>
    <source>
        <strain evidence="2">AVDCRST_MAG01</strain>
    </source>
</reference>
<name>A0A6J4PB43_9ACTN</name>